<comment type="subcellular location">
    <subcellularLocation>
        <location evidence="1">Chromosome</location>
        <location evidence="1">Centromere</location>
        <location evidence="1">Kinetochore</location>
    </subcellularLocation>
</comment>
<dbReference type="PANTHER" id="PTHR14030">
    <property type="entry name" value="MITOTIC CHECKPOINT SERINE/THREONINE-PROTEIN KINASE BUB1"/>
    <property type="match status" value="1"/>
</dbReference>
<dbReference type="InterPro" id="IPR015661">
    <property type="entry name" value="Bub1/Mad3"/>
</dbReference>
<reference evidence="7 8" key="1">
    <citation type="journal article" date="2017" name="Genome Biol. Evol.">
        <title>Phytophthora megakarya and P. palmivora, closely related causal agents of cacao black pod rot, underwent increases in genome sizes and gene numbers by different mechanisms.</title>
        <authorList>
            <person name="Ali S.S."/>
            <person name="Shao J."/>
            <person name="Lary D.J."/>
            <person name="Kronmiller B."/>
            <person name="Shen D."/>
            <person name="Strem M.D."/>
            <person name="Amoako-Attah I."/>
            <person name="Akrofi A.Y."/>
            <person name="Begoude B.A."/>
            <person name="Ten Hoopen G.M."/>
            <person name="Coulibaly K."/>
            <person name="Kebe B.I."/>
            <person name="Melnick R.L."/>
            <person name="Guiltinan M.J."/>
            <person name="Tyler B.M."/>
            <person name="Meinhardt L.W."/>
            <person name="Bailey B.A."/>
        </authorList>
    </citation>
    <scope>NUCLEOTIDE SEQUENCE [LARGE SCALE GENOMIC DNA]</scope>
    <source>
        <strain evidence="8">sbr112.9</strain>
    </source>
</reference>
<dbReference type="GO" id="GO:0032991">
    <property type="term" value="C:protein-containing complex"/>
    <property type="evidence" value="ECO:0007669"/>
    <property type="project" value="UniProtKB-ARBA"/>
</dbReference>
<dbReference type="Gene3D" id="1.10.510.10">
    <property type="entry name" value="Transferase(Phosphotransferase) domain 1"/>
    <property type="match status" value="1"/>
</dbReference>
<keyword evidence="2" id="KW-0158">Chromosome</keyword>
<dbReference type="GO" id="GO:0051754">
    <property type="term" value="P:meiotic sister chromatid cohesion, centromeric"/>
    <property type="evidence" value="ECO:0007669"/>
    <property type="project" value="TreeGrafter"/>
</dbReference>
<feature type="transmembrane region" description="Helical" evidence="5">
    <location>
        <begin position="122"/>
        <end position="142"/>
    </location>
</feature>
<dbReference type="GO" id="GO:0000776">
    <property type="term" value="C:kinetochore"/>
    <property type="evidence" value="ECO:0007669"/>
    <property type="project" value="UniProtKB-KW"/>
</dbReference>
<evidence type="ECO:0000313" key="7">
    <source>
        <dbReference type="EMBL" id="POM61059.1"/>
    </source>
</evidence>
<evidence type="ECO:0000313" key="8">
    <source>
        <dbReference type="Proteomes" id="UP000237271"/>
    </source>
</evidence>
<keyword evidence="8" id="KW-1185">Reference proteome</keyword>
<dbReference type="Proteomes" id="UP000237271">
    <property type="component" value="Unassembled WGS sequence"/>
</dbReference>
<keyword evidence="5" id="KW-1133">Transmembrane helix</keyword>
<keyword evidence="3" id="KW-0995">Kinetochore</keyword>
<evidence type="ECO:0000256" key="1">
    <source>
        <dbReference type="ARBA" id="ARBA00004629"/>
    </source>
</evidence>
<keyword evidence="5" id="KW-0812">Transmembrane</keyword>
<feature type="non-terminal residue" evidence="7">
    <location>
        <position position="296"/>
    </location>
</feature>
<keyword evidence="5" id="KW-0472">Membrane</keyword>
<organism evidence="7 8">
    <name type="scientific">Phytophthora palmivora</name>
    <dbReference type="NCBI Taxonomy" id="4796"/>
    <lineage>
        <taxon>Eukaryota</taxon>
        <taxon>Sar</taxon>
        <taxon>Stramenopiles</taxon>
        <taxon>Oomycota</taxon>
        <taxon>Peronosporomycetes</taxon>
        <taxon>Peronosporales</taxon>
        <taxon>Peronosporaceae</taxon>
        <taxon>Phytophthora</taxon>
    </lineage>
</organism>
<proteinExistence type="predicted"/>
<sequence length="296" mass="33291">MMQSTVKCTTLSVETNVPVATLELDPYTFENRQALILDRRVDWYLCSRPDAVKLHSQMLPKVPCSNPVKRKLRRPIVFKPSPTLTLQLVGVLGSGSFAFVFSANIVDTSNNITRNKAIKARAFHMTFLTATNISNLAWEFYITNKIKKKLRIEIGLPDEEIPVPTFSGLHLFPNGALLIMDKGHVGTLFDVLNSYKQFGVVFPEVLAVYYSIKMMRCIELLHGAKVLHGDIKPDNWLMAPGNPASEVSINLQALHNDRDFRAGDLYLIDYGRSIDLSLYPEKTVFRGSCHAKGFQC</sequence>
<keyword evidence="4" id="KW-0137">Centromere</keyword>
<evidence type="ECO:0000259" key="6">
    <source>
        <dbReference type="PROSITE" id="PS50011"/>
    </source>
</evidence>
<gene>
    <name evidence="7" type="ORF">PHPALM_29986</name>
</gene>
<dbReference type="GO" id="GO:0005524">
    <property type="term" value="F:ATP binding"/>
    <property type="evidence" value="ECO:0007669"/>
    <property type="project" value="InterPro"/>
</dbReference>
<dbReference type="EMBL" id="NCKW01016367">
    <property type="protein sequence ID" value="POM61059.1"/>
    <property type="molecule type" value="Genomic_DNA"/>
</dbReference>
<name>A0A2P4X6A7_9STRA</name>
<dbReference type="PANTHER" id="PTHR14030:SF4">
    <property type="entry name" value="BUB1 KINASE, ISOFORM A-RELATED"/>
    <property type="match status" value="1"/>
</dbReference>
<feature type="domain" description="Protein kinase" evidence="6">
    <location>
        <begin position="86"/>
        <end position="296"/>
    </location>
</feature>
<evidence type="ECO:0000256" key="2">
    <source>
        <dbReference type="ARBA" id="ARBA00022454"/>
    </source>
</evidence>
<evidence type="ECO:0000256" key="4">
    <source>
        <dbReference type="ARBA" id="ARBA00023328"/>
    </source>
</evidence>
<dbReference type="AlphaFoldDB" id="A0A2P4X6A7"/>
<dbReference type="SUPFAM" id="SSF56112">
    <property type="entry name" value="Protein kinase-like (PK-like)"/>
    <property type="match status" value="1"/>
</dbReference>
<keyword evidence="7" id="KW-0418">Kinase</keyword>
<dbReference type="GO" id="GO:0007094">
    <property type="term" value="P:mitotic spindle assembly checkpoint signaling"/>
    <property type="evidence" value="ECO:0007669"/>
    <property type="project" value="InterPro"/>
</dbReference>
<dbReference type="PROSITE" id="PS50011">
    <property type="entry name" value="PROTEIN_KINASE_DOM"/>
    <property type="match status" value="1"/>
</dbReference>
<accession>A0A2P4X6A7</accession>
<protein>
    <submittedName>
        <fullName evidence="7">BUB protein kinase</fullName>
    </submittedName>
</protein>
<comment type="caution">
    <text evidence="7">The sequence shown here is derived from an EMBL/GenBank/DDBJ whole genome shotgun (WGS) entry which is preliminary data.</text>
</comment>
<dbReference type="OrthoDB" id="248495at2759"/>
<evidence type="ECO:0000256" key="3">
    <source>
        <dbReference type="ARBA" id="ARBA00022838"/>
    </source>
</evidence>
<dbReference type="InterPro" id="IPR011009">
    <property type="entry name" value="Kinase-like_dom_sf"/>
</dbReference>
<dbReference type="GO" id="GO:0004672">
    <property type="term" value="F:protein kinase activity"/>
    <property type="evidence" value="ECO:0007669"/>
    <property type="project" value="InterPro"/>
</dbReference>
<dbReference type="InterPro" id="IPR000719">
    <property type="entry name" value="Prot_kinase_dom"/>
</dbReference>
<keyword evidence="7" id="KW-0808">Transferase</keyword>
<evidence type="ECO:0000256" key="5">
    <source>
        <dbReference type="SAM" id="Phobius"/>
    </source>
</evidence>
<feature type="transmembrane region" description="Helical" evidence="5">
    <location>
        <begin position="83"/>
        <end position="102"/>
    </location>
</feature>